<dbReference type="GO" id="GO:0016491">
    <property type="term" value="F:oxidoreductase activity"/>
    <property type="evidence" value="ECO:0007669"/>
    <property type="project" value="UniProtKB-KW"/>
</dbReference>
<evidence type="ECO:0000313" key="3">
    <source>
        <dbReference type="EMBL" id="TWH92232.1"/>
    </source>
</evidence>
<dbReference type="Proteomes" id="UP000316624">
    <property type="component" value="Unassembled WGS sequence"/>
</dbReference>
<dbReference type="PANTHER" id="PTHR43625">
    <property type="entry name" value="AFLATOXIN B1 ALDEHYDE REDUCTASE"/>
    <property type="match status" value="1"/>
</dbReference>
<evidence type="ECO:0000259" key="2">
    <source>
        <dbReference type="Pfam" id="PF00248"/>
    </source>
</evidence>
<dbReference type="InterPro" id="IPR036812">
    <property type="entry name" value="NAD(P)_OxRdtase_dom_sf"/>
</dbReference>
<keyword evidence="1" id="KW-0560">Oxidoreductase</keyword>
<gene>
    <name evidence="3" type="ORF">IQ35_02758</name>
</gene>
<comment type="caution">
    <text evidence="3">The sequence shown here is derived from an EMBL/GenBank/DDBJ whole genome shotgun (WGS) entry which is preliminary data.</text>
</comment>
<dbReference type="Gene3D" id="3.20.20.100">
    <property type="entry name" value="NADP-dependent oxidoreductase domain"/>
    <property type="match status" value="1"/>
</dbReference>
<dbReference type="PRINTS" id="PR00069">
    <property type="entry name" value="ALDKETRDTASE"/>
</dbReference>
<dbReference type="EMBL" id="VLKK01000010">
    <property type="protein sequence ID" value="TWH92232.1"/>
    <property type="molecule type" value="Genomic_DNA"/>
</dbReference>
<dbReference type="SUPFAM" id="SSF51430">
    <property type="entry name" value="NAD(P)-linked oxidoreductase"/>
    <property type="match status" value="1"/>
</dbReference>
<proteinExistence type="predicted"/>
<dbReference type="Pfam" id="PF00248">
    <property type="entry name" value="Aldo_ket_red"/>
    <property type="match status" value="1"/>
</dbReference>
<dbReference type="GO" id="GO:0005737">
    <property type="term" value="C:cytoplasm"/>
    <property type="evidence" value="ECO:0007669"/>
    <property type="project" value="TreeGrafter"/>
</dbReference>
<name>A0A562KA33_SPHWJ</name>
<dbReference type="AlphaFoldDB" id="A0A562KA33"/>
<evidence type="ECO:0000256" key="1">
    <source>
        <dbReference type="ARBA" id="ARBA00023002"/>
    </source>
</evidence>
<sequence length="336" mass="36879">MSTARAIAGRLVNPIGLGCMGLSHGYGTPPQPDEAGRVLQAALDLGYDHFDTANIYGAGRNETLIGETLAHRRKEFFLASKTGILFDGPKRGTDCHPDSILRSLDQSLARLRTDHIDLFYLHRFDPEVPIADSVGALVRAIEAGKIGAYGVSEWSAEHIREAHAAHPMAAVQTEYSLWTRNVEIAVLDACRELAIALVAFSPVARGALANGLRDPDTLRQDDIRYSHPRFRPENWQKNLALVDSFNALAAGAGVTPAQLALAWVLSRAPFVHAIPGTTRHDHLEENFSSSTWQPGKYLLDSCDALINQNTVSGDRYPEPMQRTIDTEEFINNSNPH</sequence>
<dbReference type="InterPro" id="IPR020471">
    <property type="entry name" value="AKR"/>
</dbReference>
<evidence type="ECO:0000313" key="4">
    <source>
        <dbReference type="Proteomes" id="UP000316624"/>
    </source>
</evidence>
<dbReference type="PANTHER" id="PTHR43625:SF40">
    <property type="entry name" value="ALDO-KETO REDUCTASE YAKC [NADP(+)]"/>
    <property type="match status" value="1"/>
</dbReference>
<protein>
    <submittedName>
        <fullName evidence="3">Aryl-alcohol dehydrogenase-like predicted oxidoreductase</fullName>
    </submittedName>
</protein>
<reference evidence="3 4" key="1">
    <citation type="journal article" date="2015" name="Stand. Genomic Sci.">
        <title>Genomic Encyclopedia of Bacterial and Archaeal Type Strains, Phase III: the genomes of soil and plant-associated and newly described type strains.</title>
        <authorList>
            <person name="Whitman W.B."/>
            <person name="Woyke T."/>
            <person name="Klenk H.P."/>
            <person name="Zhou Y."/>
            <person name="Lilburn T.G."/>
            <person name="Beck B.J."/>
            <person name="De Vos P."/>
            <person name="Vandamme P."/>
            <person name="Eisen J.A."/>
            <person name="Garrity G."/>
            <person name="Hugenholtz P."/>
            <person name="Kyrpides N.C."/>
        </authorList>
    </citation>
    <scope>NUCLEOTIDE SEQUENCE [LARGE SCALE GENOMIC DNA]</scope>
    <source>
        <strain evidence="3 4">CGMCC 1.7748</strain>
    </source>
</reference>
<dbReference type="InterPro" id="IPR023210">
    <property type="entry name" value="NADP_OxRdtase_dom"/>
</dbReference>
<dbReference type="InterPro" id="IPR050791">
    <property type="entry name" value="Aldo-Keto_reductase"/>
</dbReference>
<accession>A0A562KA33</accession>
<organism evidence="3 4">
    <name type="scientific">Sphingobium wenxiniae (strain DSM 21828 / CGMCC 1.7748 / JZ-1)</name>
    <dbReference type="NCBI Taxonomy" id="595605"/>
    <lineage>
        <taxon>Bacteria</taxon>
        <taxon>Pseudomonadati</taxon>
        <taxon>Pseudomonadota</taxon>
        <taxon>Alphaproteobacteria</taxon>
        <taxon>Sphingomonadales</taxon>
        <taxon>Sphingomonadaceae</taxon>
        <taxon>Sphingobium</taxon>
    </lineage>
</organism>
<keyword evidence="4" id="KW-1185">Reference proteome</keyword>
<feature type="domain" description="NADP-dependent oxidoreductase" evidence="2">
    <location>
        <begin position="14"/>
        <end position="292"/>
    </location>
</feature>